<dbReference type="InterPro" id="IPR011629">
    <property type="entry name" value="CobW-like_C"/>
</dbReference>
<comment type="similarity">
    <text evidence="4">Belongs to the SIMIBI class G3E GTPase family. ZNG1 subfamily.</text>
</comment>
<name>A0A6I3KYB5_9NOCA</name>
<dbReference type="Gene3D" id="3.40.50.300">
    <property type="entry name" value="P-loop containing nucleotide triphosphate hydrolases"/>
    <property type="match status" value="1"/>
</dbReference>
<dbReference type="InterPro" id="IPR003495">
    <property type="entry name" value="CobW/HypB/UreG_nucleotide-bd"/>
</dbReference>
<evidence type="ECO:0000313" key="9">
    <source>
        <dbReference type="Proteomes" id="UP000432464"/>
    </source>
</evidence>
<dbReference type="SUPFAM" id="SSF90002">
    <property type="entry name" value="Hypothetical protein YjiA, C-terminal domain"/>
    <property type="match status" value="1"/>
</dbReference>
<dbReference type="PANTHER" id="PTHR13748">
    <property type="entry name" value="COBW-RELATED"/>
    <property type="match status" value="1"/>
</dbReference>
<dbReference type="PANTHER" id="PTHR13748:SF62">
    <property type="entry name" value="COBW DOMAIN-CONTAINING PROTEIN"/>
    <property type="match status" value="1"/>
</dbReference>
<dbReference type="InterPro" id="IPR036627">
    <property type="entry name" value="CobW-likC_sf"/>
</dbReference>
<proteinExistence type="inferred from homology"/>
<keyword evidence="9" id="KW-1185">Reference proteome</keyword>
<evidence type="ECO:0000256" key="1">
    <source>
        <dbReference type="ARBA" id="ARBA00022741"/>
    </source>
</evidence>
<protein>
    <submittedName>
        <fullName evidence="8">GTP-binding protein</fullName>
    </submittedName>
</protein>
<dbReference type="AlphaFoldDB" id="A0A6I3KYB5"/>
<comment type="caution">
    <text evidence="8">The sequence shown here is derived from an EMBL/GenBank/DDBJ whole genome shotgun (WGS) entry which is preliminary data.</text>
</comment>
<sequence length="442" mass="48355">MSVAQTLATGRSSSPVSPCSNRIRSCGASRTSRTRTAHLPWSVRIVRHGRSRVFPRGFCRIKLGIHAAVAAGPIGRVVAVSRRIPVLIVAGFLGVGKTTLLNRLLRTRNTRIGVVVNDFGAVNIDAMLVAGQVDAMVSLGNGCVCCAVDVSELDELFDRLAHPRHKIDVIVVEASGLAEPRNLIRMVVNSDNPRIRYGGLVEVVDAEHFSESRALHPELATHLHMADLVVLNKADRVDPDALERLRSEIAELVDPVPVYPTSHGRIDPGLLFDVPTRAPHEPRVGEQLSFDELLLDADAPHEHGDHCHDGDCHGHRHLHDAYDSVCFTSDTDLNPRELIALLEDPPAGLFRAKGVLAFAVPDDPRKFVLHMVGRHITIEPTMWSRHEPRVSNLVFIGSGLDETAVTDRLRATAHPAGDPLDDHALLPVWRYVADHHAHVGEG</sequence>
<dbReference type="SUPFAM" id="SSF52540">
    <property type="entry name" value="P-loop containing nucleoside triphosphate hydrolases"/>
    <property type="match status" value="1"/>
</dbReference>
<gene>
    <name evidence="8" type="ORF">GLP40_10240</name>
</gene>
<organism evidence="8 9">
    <name type="scientific">Nocardia aurantiaca</name>
    <dbReference type="NCBI Taxonomy" id="2675850"/>
    <lineage>
        <taxon>Bacteria</taxon>
        <taxon>Bacillati</taxon>
        <taxon>Actinomycetota</taxon>
        <taxon>Actinomycetes</taxon>
        <taxon>Mycobacteriales</taxon>
        <taxon>Nocardiaceae</taxon>
        <taxon>Nocardia</taxon>
    </lineage>
</organism>
<evidence type="ECO:0000256" key="6">
    <source>
        <dbReference type="SAM" id="MobiDB-lite"/>
    </source>
</evidence>
<evidence type="ECO:0000256" key="4">
    <source>
        <dbReference type="ARBA" id="ARBA00034320"/>
    </source>
</evidence>
<dbReference type="GO" id="GO:0016787">
    <property type="term" value="F:hydrolase activity"/>
    <property type="evidence" value="ECO:0007669"/>
    <property type="project" value="UniProtKB-KW"/>
</dbReference>
<dbReference type="Pfam" id="PF07683">
    <property type="entry name" value="CobW_C"/>
    <property type="match status" value="1"/>
</dbReference>
<dbReference type="GO" id="GO:0000166">
    <property type="term" value="F:nucleotide binding"/>
    <property type="evidence" value="ECO:0007669"/>
    <property type="project" value="UniProtKB-KW"/>
</dbReference>
<evidence type="ECO:0000256" key="3">
    <source>
        <dbReference type="ARBA" id="ARBA00023186"/>
    </source>
</evidence>
<keyword evidence="1" id="KW-0547">Nucleotide-binding</keyword>
<reference evidence="8 9" key="1">
    <citation type="submission" date="2019-11" db="EMBL/GenBank/DDBJ databases">
        <title>Nocardia sp. nov. CT2-14 isolated from soil.</title>
        <authorList>
            <person name="Kanchanasin P."/>
            <person name="Tanasupawat S."/>
            <person name="Yuki M."/>
            <person name="Kudo T."/>
        </authorList>
    </citation>
    <scope>NUCLEOTIDE SEQUENCE [LARGE SCALE GENOMIC DNA]</scope>
    <source>
        <strain evidence="8 9">CT2-14</strain>
    </source>
</reference>
<evidence type="ECO:0000256" key="2">
    <source>
        <dbReference type="ARBA" id="ARBA00022801"/>
    </source>
</evidence>
<dbReference type="Proteomes" id="UP000432464">
    <property type="component" value="Unassembled WGS sequence"/>
</dbReference>
<dbReference type="EMBL" id="WMBB01000004">
    <property type="protein sequence ID" value="MTE13154.1"/>
    <property type="molecule type" value="Genomic_DNA"/>
</dbReference>
<evidence type="ECO:0000313" key="8">
    <source>
        <dbReference type="EMBL" id="MTE13154.1"/>
    </source>
</evidence>
<dbReference type="SMART" id="SM00833">
    <property type="entry name" value="CobW_C"/>
    <property type="match status" value="1"/>
</dbReference>
<dbReference type="CDD" id="cd03112">
    <property type="entry name" value="CobW-like"/>
    <property type="match status" value="1"/>
</dbReference>
<keyword evidence="3" id="KW-0143">Chaperone</keyword>
<dbReference type="GO" id="GO:0005737">
    <property type="term" value="C:cytoplasm"/>
    <property type="evidence" value="ECO:0007669"/>
    <property type="project" value="TreeGrafter"/>
</dbReference>
<dbReference type="Gene3D" id="3.30.1220.10">
    <property type="entry name" value="CobW-like, C-terminal domain"/>
    <property type="match status" value="1"/>
</dbReference>
<dbReference type="InterPro" id="IPR027417">
    <property type="entry name" value="P-loop_NTPase"/>
</dbReference>
<accession>A0A6I3KYB5</accession>
<feature type="domain" description="CobW C-terminal" evidence="7">
    <location>
        <begin position="322"/>
        <end position="413"/>
    </location>
</feature>
<comment type="catalytic activity">
    <reaction evidence="5">
        <text>GTP + H2O = GDP + phosphate + H(+)</text>
        <dbReference type="Rhea" id="RHEA:19669"/>
        <dbReference type="ChEBI" id="CHEBI:15377"/>
        <dbReference type="ChEBI" id="CHEBI:15378"/>
        <dbReference type="ChEBI" id="CHEBI:37565"/>
        <dbReference type="ChEBI" id="CHEBI:43474"/>
        <dbReference type="ChEBI" id="CHEBI:58189"/>
    </reaction>
    <physiologicalReaction direction="left-to-right" evidence="5">
        <dbReference type="Rhea" id="RHEA:19670"/>
    </physiologicalReaction>
</comment>
<evidence type="ECO:0000256" key="5">
    <source>
        <dbReference type="ARBA" id="ARBA00049117"/>
    </source>
</evidence>
<evidence type="ECO:0000259" key="7">
    <source>
        <dbReference type="SMART" id="SM00833"/>
    </source>
</evidence>
<feature type="region of interest" description="Disordered" evidence="6">
    <location>
        <begin position="1"/>
        <end position="28"/>
    </location>
</feature>
<dbReference type="InterPro" id="IPR051316">
    <property type="entry name" value="Zinc-reg_GTPase_activator"/>
</dbReference>
<dbReference type="Pfam" id="PF02492">
    <property type="entry name" value="cobW"/>
    <property type="match status" value="1"/>
</dbReference>
<keyword evidence="2" id="KW-0378">Hydrolase</keyword>